<protein>
    <recommendedName>
        <fullName evidence="3">Pyrrolo-quinoline quinone repeat domain-containing protein</fullName>
    </recommendedName>
</protein>
<reference evidence="4 5" key="1">
    <citation type="submission" date="2019-06" db="EMBL/GenBank/DDBJ databases">
        <title>Draft genome sequence of Miniimonas arenae KCTC 19750T isolated from sea sand.</title>
        <authorList>
            <person name="Park S.-J."/>
        </authorList>
    </citation>
    <scope>NUCLEOTIDE SEQUENCE [LARGE SCALE GENOMIC DNA]</scope>
    <source>
        <strain evidence="4 5">KCTC 19750</strain>
    </source>
</reference>
<feature type="region of interest" description="Disordered" evidence="1">
    <location>
        <begin position="1"/>
        <end position="161"/>
    </location>
</feature>
<dbReference type="EMBL" id="VENP01000017">
    <property type="protein sequence ID" value="TNU75019.1"/>
    <property type="molecule type" value="Genomic_DNA"/>
</dbReference>
<evidence type="ECO:0000259" key="3">
    <source>
        <dbReference type="Pfam" id="PF13360"/>
    </source>
</evidence>
<feature type="transmembrane region" description="Helical" evidence="2">
    <location>
        <begin position="168"/>
        <end position="190"/>
    </location>
</feature>
<feature type="domain" description="Pyrrolo-quinoline quinone repeat" evidence="3">
    <location>
        <begin position="480"/>
        <end position="564"/>
    </location>
</feature>
<sequence length="595" mass="62869">MARRQWGLGPPVPDREEPADDEPNPYLPPDAQRELRRARDAERRSRRRLAARRAAAERAGGRRSHSWGAWFGALLGRRKAERDPDAGPDSAPDTEPGAVPQDAPTDDEPTPHGVRAVDVPPATDAGSRPDDEPARPRTPSRRPAPGRSAGRAAAGRSRRGPRSWLRRTRLVVAAAALLTLLVIGGVLTYVQANRPVQPDTALDVVWRTDLKDLAASPGPLAGLGDLDAVLVSGDLVVLRLGETTYPDTTRVIAALALADGTPAWRLDLAGGVCADEAISWEGAPAVVCAGVHDGEQQLLVVDVADGSVRAQAPLPWDPVSIGAGTDGVALVGPTDPATAATPLAWWALDDGGLAVEPAWETDLLDVEPELEEDLRNSDGVADLRQADWLRAGDAVLLDLPYYASMRVDADGVSLLDRCWSVLVDGDAFVCSGSTETVRYGPDGAVEWTVPDAALSAEAGWAVPVLVTRHDAVGDDTYAMVGLDDGATLGEVDLDSDVSPALAGTPGDPLVVVGDRLLALAPDGARRWSAPLGDQWVSRVSVAGDRVAVVQWDLTAVFDLATGERVARLDLYDAIPVGDRLVLERGAHSVSLVRLP</sequence>
<dbReference type="AlphaFoldDB" id="A0A5C5BEJ8"/>
<evidence type="ECO:0000256" key="1">
    <source>
        <dbReference type="SAM" id="MobiDB-lite"/>
    </source>
</evidence>
<dbReference type="Proteomes" id="UP000313849">
    <property type="component" value="Unassembled WGS sequence"/>
</dbReference>
<dbReference type="RefSeq" id="WP_108718839.1">
    <property type="nucleotide sequence ID" value="NZ_VENP01000017.1"/>
</dbReference>
<dbReference type="InterPro" id="IPR011047">
    <property type="entry name" value="Quinoprotein_ADH-like_sf"/>
</dbReference>
<keyword evidence="2" id="KW-1133">Transmembrane helix</keyword>
<evidence type="ECO:0000256" key="2">
    <source>
        <dbReference type="SAM" id="Phobius"/>
    </source>
</evidence>
<feature type="compositionally biased region" description="Basic and acidic residues" evidence="1">
    <location>
        <begin position="31"/>
        <end position="43"/>
    </location>
</feature>
<proteinExistence type="predicted"/>
<dbReference type="OrthoDB" id="3719747at2"/>
<evidence type="ECO:0000313" key="5">
    <source>
        <dbReference type="Proteomes" id="UP000313849"/>
    </source>
</evidence>
<dbReference type="Pfam" id="PF13360">
    <property type="entry name" value="PQQ_2"/>
    <property type="match status" value="2"/>
</dbReference>
<feature type="domain" description="Pyrrolo-quinoline quinone repeat" evidence="3">
    <location>
        <begin position="204"/>
        <end position="315"/>
    </location>
</feature>
<comment type="caution">
    <text evidence="4">The sequence shown here is derived from an EMBL/GenBank/DDBJ whole genome shotgun (WGS) entry which is preliminary data.</text>
</comment>
<accession>A0A5C5BEJ8</accession>
<feature type="compositionally biased region" description="Low complexity" evidence="1">
    <location>
        <begin position="141"/>
        <end position="155"/>
    </location>
</feature>
<dbReference type="InterPro" id="IPR015943">
    <property type="entry name" value="WD40/YVTN_repeat-like_dom_sf"/>
</dbReference>
<keyword evidence="2" id="KW-0812">Transmembrane</keyword>
<dbReference type="SUPFAM" id="SSF50998">
    <property type="entry name" value="Quinoprotein alcohol dehydrogenase-like"/>
    <property type="match status" value="1"/>
</dbReference>
<keyword evidence="2" id="KW-0472">Membrane</keyword>
<keyword evidence="5" id="KW-1185">Reference proteome</keyword>
<gene>
    <name evidence="4" type="ORF">FH969_06235</name>
</gene>
<organism evidence="4 5">
    <name type="scientific">Miniimonas arenae</name>
    <dbReference type="NCBI Taxonomy" id="676201"/>
    <lineage>
        <taxon>Bacteria</taxon>
        <taxon>Bacillati</taxon>
        <taxon>Actinomycetota</taxon>
        <taxon>Actinomycetes</taxon>
        <taxon>Micrococcales</taxon>
        <taxon>Beutenbergiaceae</taxon>
        <taxon>Miniimonas</taxon>
    </lineage>
</organism>
<dbReference type="InterPro" id="IPR002372">
    <property type="entry name" value="PQQ_rpt_dom"/>
</dbReference>
<name>A0A5C5BEJ8_9MICO</name>
<dbReference type="Gene3D" id="2.130.10.10">
    <property type="entry name" value="YVTN repeat-like/Quinoprotein amine dehydrogenase"/>
    <property type="match status" value="1"/>
</dbReference>
<evidence type="ECO:0000313" key="4">
    <source>
        <dbReference type="EMBL" id="TNU75019.1"/>
    </source>
</evidence>